<keyword evidence="2" id="KW-0732">Signal</keyword>
<name>A0A2T4UPD3_9MICO</name>
<evidence type="ECO:0000259" key="3">
    <source>
        <dbReference type="Pfam" id="PF14200"/>
    </source>
</evidence>
<dbReference type="SUPFAM" id="SSF50939">
    <property type="entry name" value="Sialidases"/>
    <property type="match status" value="1"/>
</dbReference>
<evidence type="ECO:0000313" key="4">
    <source>
        <dbReference type="EMBL" id="PTL71379.1"/>
    </source>
</evidence>
<dbReference type="InterPro" id="IPR035992">
    <property type="entry name" value="Ricin_B-like_lectins"/>
</dbReference>
<feature type="region of interest" description="Disordered" evidence="1">
    <location>
        <begin position="301"/>
        <end position="320"/>
    </location>
</feature>
<feature type="domain" description="Ricin B lectin" evidence="3">
    <location>
        <begin position="515"/>
        <end position="588"/>
    </location>
</feature>
<evidence type="ECO:0000256" key="2">
    <source>
        <dbReference type="SAM" id="SignalP"/>
    </source>
</evidence>
<dbReference type="PANTHER" id="PTHR38792">
    <property type="entry name" value="BNR/ASP-BOX REPEAT DOMAIN PROTEIN (AFU_ORTHOLOGUE AFUA_7G06430)-RELATED"/>
    <property type="match status" value="1"/>
</dbReference>
<organism evidence="4 5">
    <name type="scientific">Rathayibacter caricis DSM 15933</name>
    <dbReference type="NCBI Taxonomy" id="1328867"/>
    <lineage>
        <taxon>Bacteria</taxon>
        <taxon>Bacillati</taxon>
        <taxon>Actinomycetota</taxon>
        <taxon>Actinomycetes</taxon>
        <taxon>Micrococcales</taxon>
        <taxon>Microbacteriaceae</taxon>
        <taxon>Rathayibacter</taxon>
    </lineage>
</organism>
<evidence type="ECO:0000313" key="5">
    <source>
        <dbReference type="Proteomes" id="UP000241085"/>
    </source>
</evidence>
<dbReference type="SUPFAM" id="SSF50370">
    <property type="entry name" value="Ricin B-like lectins"/>
    <property type="match status" value="1"/>
</dbReference>
<sequence length="816" mass="84454">MKERRPLGRTAGRALGVFTLAVAMLGGSALTAQAYVPQSGIVYQLDPNQPCLKGRGNCAIYPKSAQLPSGRIVAAFEESIVAPSGGAAGQDMPVYSSDDDGDSWQPLSRVGAPASLSSDPQYAEYTSNWTNPYLYVLPQAVGDLAAGTLLLATVVSGEDEYYREQKAADPNWLPNNDGDRRDVGIALYASTDEGATWSIRSIVAAGGWQGGSAGAKGQNIATANTNRQVDPVWEPHLIVRDGKLVVFYSDENDYLGFDATTGVAIPDPANATAPDSIGQILAHRTWDGRASSSWGPITVDAAGFTEDRGNGKTQIGGGRPGMTTVAPTTDGKWFLTFEYFGGGDDVRYKVADDPLRFFADGDPDGQNISALPKAPGSRVHARGGSPVLVTLPDGRILYNGSNSGNIWVNESGRSDGAWTEYQTPLGGGYSRNLQYVQGTGRVVILQATWGGPGTQATIRHGEVDLGDSQGAYYQLVNRKTGQILGTGGNDNDDNIGNADTPSVASEAASAAVGDSQYWHLTEKSGGAYTLLNKAGGREAAIWGGGASSGQRLGLWVDNTAPGLWNLVPATDGSVRFQSTRNTSLYLSGASASSPVTLQPSATDGSQDWTLVQLAPTASALTTATRSERLIGTDQVAPGAAVALDATATNRAGTARHAGVDGHAYALVGDAVTDLGVVAFDSSQRGSITLPASLTGGTTARIAVAFDSGPLVWDTMTVRDPATLPLTTTATSRCVAGKVVLTTIVSNGSASNVDVTVNSAYGSKTTAAVKPGSNTSSAFTTRLTTIPAGQVTITGTGVVSGETVTTTSTTAYPARTC</sequence>
<dbReference type="EMBL" id="PZPL01000002">
    <property type="protein sequence ID" value="PTL71379.1"/>
    <property type="molecule type" value="Genomic_DNA"/>
</dbReference>
<feature type="signal peptide" evidence="2">
    <location>
        <begin position="1"/>
        <end position="34"/>
    </location>
</feature>
<accession>A0A2T4UPD3</accession>
<dbReference type="PANTHER" id="PTHR38792:SF3">
    <property type="entry name" value="BNR_ASP-BOX REPEAT DOMAIN PROTEIN (AFU_ORTHOLOGUE AFUA_7G06430)-RELATED"/>
    <property type="match status" value="1"/>
</dbReference>
<dbReference type="CDD" id="cd15482">
    <property type="entry name" value="Sialidase_non-viral"/>
    <property type="match status" value="1"/>
</dbReference>
<dbReference type="CDD" id="cd00161">
    <property type="entry name" value="beta-trefoil_Ricin-like"/>
    <property type="match status" value="1"/>
</dbReference>
<dbReference type="InterPro" id="IPR000772">
    <property type="entry name" value="Ricin_B_lectin"/>
</dbReference>
<dbReference type="InterPro" id="IPR036278">
    <property type="entry name" value="Sialidase_sf"/>
</dbReference>
<keyword evidence="5" id="KW-1185">Reference proteome</keyword>
<reference evidence="4 5" key="1">
    <citation type="submission" date="2018-03" db="EMBL/GenBank/DDBJ databases">
        <title>Bacteriophage NCPPB3778 and a type I-E CRISPR drive the evolution of the US Biological Select Agent, Rathayibacter toxicus.</title>
        <authorList>
            <person name="Davis E.W.II."/>
            <person name="Tabima J.F."/>
            <person name="Weisberg A.J."/>
            <person name="Dantas Lopes L."/>
            <person name="Wiseman M.S."/>
            <person name="Wiseman M.S."/>
            <person name="Pupko T."/>
            <person name="Belcher M.S."/>
            <person name="Sechler A.J."/>
            <person name="Tancos M.A."/>
            <person name="Schroeder B.K."/>
            <person name="Murray T.D."/>
            <person name="Luster D.G."/>
            <person name="Schneider W.L."/>
            <person name="Rogers E."/>
            <person name="Andreote F.D."/>
            <person name="Grunwald N.J."/>
            <person name="Putnam M.L."/>
            <person name="Chang J.H."/>
        </authorList>
    </citation>
    <scope>NUCLEOTIDE SEQUENCE [LARGE SCALE GENOMIC DNA]</scope>
    <source>
        <strain evidence="4 5">DSM 15933</strain>
    </source>
</reference>
<comment type="caution">
    <text evidence="4">The sequence shown here is derived from an EMBL/GenBank/DDBJ whole genome shotgun (WGS) entry which is preliminary data.</text>
</comment>
<dbReference type="AlphaFoldDB" id="A0A2T4UPD3"/>
<gene>
    <name evidence="4" type="ORF">C1I63_18330</name>
</gene>
<proteinExistence type="predicted"/>
<feature type="chain" id="PRO_5015432710" description="Ricin B lectin domain-containing protein" evidence="2">
    <location>
        <begin position="35"/>
        <end position="816"/>
    </location>
</feature>
<evidence type="ECO:0000256" key="1">
    <source>
        <dbReference type="SAM" id="MobiDB-lite"/>
    </source>
</evidence>
<dbReference type="Pfam" id="PF14200">
    <property type="entry name" value="RicinB_lectin_2"/>
    <property type="match status" value="1"/>
</dbReference>
<dbReference type="Gene3D" id="2.80.10.50">
    <property type="match status" value="1"/>
</dbReference>
<protein>
    <recommendedName>
        <fullName evidence="3">Ricin B lectin domain-containing protein</fullName>
    </recommendedName>
</protein>
<dbReference type="RefSeq" id="WP_107576184.1">
    <property type="nucleotide sequence ID" value="NZ_PZPL01000002.1"/>
</dbReference>
<dbReference type="Gene3D" id="2.120.10.10">
    <property type="match status" value="1"/>
</dbReference>
<dbReference type="SUPFAM" id="SSF110296">
    <property type="entry name" value="Oligoxyloglucan reducing end-specific cellobiohydrolase"/>
    <property type="match status" value="1"/>
</dbReference>
<dbReference type="Proteomes" id="UP000241085">
    <property type="component" value="Unassembled WGS sequence"/>
</dbReference>